<evidence type="ECO:0000256" key="13">
    <source>
        <dbReference type="ARBA" id="ARBA00023136"/>
    </source>
</evidence>
<evidence type="ECO:0000256" key="4">
    <source>
        <dbReference type="ARBA" id="ARBA00022475"/>
    </source>
</evidence>
<dbReference type="PROSITE" id="PS50109">
    <property type="entry name" value="HIS_KIN"/>
    <property type="match status" value="1"/>
</dbReference>
<dbReference type="CDD" id="cd00082">
    <property type="entry name" value="HisKA"/>
    <property type="match status" value="1"/>
</dbReference>
<feature type="transmembrane region" description="Helical" evidence="14">
    <location>
        <begin position="177"/>
        <end position="196"/>
    </location>
</feature>
<dbReference type="FunFam" id="3.30.565.10:FF:000006">
    <property type="entry name" value="Sensor histidine kinase WalK"/>
    <property type="match status" value="1"/>
</dbReference>
<proteinExistence type="predicted"/>
<dbReference type="GO" id="GO:0000155">
    <property type="term" value="F:phosphorelay sensor kinase activity"/>
    <property type="evidence" value="ECO:0007669"/>
    <property type="project" value="InterPro"/>
</dbReference>
<dbReference type="GO" id="GO:0030295">
    <property type="term" value="F:protein kinase activator activity"/>
    <property type="evidence" value="ECO:0007669"/>
    <property type="project" value="TreeGrafter"/>
</dbReference>
<dbReference type="InterPro" id="IPR050351">
    <property type="entry name" value="BphY/WalK/GraS-like"/>
</dbReference>
<dbReference type="SUPFAM" id="SSF47384">
    <property type="entry name" value="Homodimeric domain of signal transducing histidine kinase"/>
    <property type="match status" value="1"/>
</dbReference>
<dbReference type="Pfam" id="PF02518">
    <property type="entry name" value="HATPase_c"/>
    <property type="match status" value="1"/>
</dbReference>
<keyword evidence="13 14" id="KW-0472">Membrane</keyword>
<feature type="domain" description="Histidine kinase" evidence="15">
    <location>
        <begin position="373"/>
        <end position="592"/>
    </location>
</feature>
<organism evidence="17 18">
    <name type="scientific">Viridibacillus arvi</name>
    <dbReference type="NCBI Taxonomy" id="263475"/>
    <lineage>
        <taxon>Bacteria</taxon>
        <taxon>Bacillati</taxon>
        <taxon>Bacillota</taxon>
        <taxon>Bacilli</taxon>
        <taxon>Bacillales</taxon>
        <taxon>Caryophanaceae</taxon>
        <taxon>Viridibacillus</taxon>
    </lineage>
</organism>
<dbReference type="SUPFAM" id="SSF55785">
    <property type="entry name" value="PYP-like sensor domain (PAS domain)"/>
    <property type="match status" value="1"/>
</dbReference>
<comment type="caution">
    <text evidence="17">The sequence shown here is derived from an EMBL/GenBank/DDBJ whole genome shotgun (WGS) entry which is preliminary data.</text>
</comment>
<keyword evidence="10" id="KW-0067">ATP-binding</keyword>
<feature type="transmembrane region" description="Helical" evidence="14">
    <location>
        <begin position="12"/>
        <end position="32"/>
    </location>
</feature>
<dbReference type="SUPFAM" id="SSF55874">
    <property type="entry name" value="ATPase domain of HSP90 chaperone/DNA topoisomerase II/histidine kinase"/>
    <property type="match status" value="1"/>
</dbReference>
<accession>A0A0M0LDQ1</accession>
<dbReference type="Pfam" id="PF18698">
    <property type="entry name" value="HisK_sensor"/>
    <property type="match status" value="1"/>
</dbReference>
<dbReference type="PROSITE" id="PS50885">
    <property type="entry name" value="HAMP"/>
    <property type="match status" value="1"/>
</dbReference>
<evidence type="ECO:0000313" key="17">
    <source>
        <dbReference type="EMBL" id="KOO49174.1"/>
    </source>
</evidence>
<evidence type="ECO:0000256" key="5">
    <source>
        <dbReference type="ARBA" id="ARBA00022553"/>
    </source>
</evidence>
<dbReference type="SMART" id="SM00387">
    <property type="entry name" value="HATPase_c"/>
    <property type="match status" value="1"/>
</dbReference>
<dbReference type="InterPro" id="IPR004358">
    <property type="entry name" value="Sig_transdc_His_kin-like_C"/>
</dbReference>
<keyword evidence="12" id="KW-0902">Two-component regulatory system</keyword>
<keyword evidence="9 17" id="KW-0418">Kinase</keyword>
<evidence type="ECO:0000256" key="10">
    <source>
        <dbReference type="ARBA" id="ARBA00022840"/>
    </source>
</evidence>
<reference evidence="18" key="1">
    <citation type="submission" date="2015-08" db="EMBL/GenBank/DDBJ databases">
        <title>Fjat-10028 dsm 16317.</title>
        <authorList>
            <person name="Liu B."/>
            <person name="Wang J."/>
            <person name="Zhu Y."/>
            <person name="Liu G."/>
            <person name="Chen Q."/>
            <person name="Chen Z."/>
            <person name="Lan J."/>
            <person name="Che J."/>
            <person name="Ge C."/>
            <person name="Shi H."/>
            <person name="Pan Z."/>
            <person name="Liu X."/>
        </authorList>
    </citation>
    <scope>NUCLEOTIDE SEQUENCE [LARGE SCALE GENOMIC DNA]</scope>
    <source>
        <strain evidence="18">DSM 16317</strain>
    </source>
</reference>
<dbReference type="InterPro" id="IPR041328">
    <property type="entry name" value="HisK_sensor"/>
</dbReference>
<dbReference type="SUPFAM" id="SSF158472">
    <property type="entry name" value="HAMP domain-like"/>
    <property type="match status" value="1"/>
</dbReference>
<evidence type="ECO:0000256" key="9">
    <source>
        <dbReference type="ARBA" id="ARBA00022777"/>
    </source>
</evidence>
<dbReference type="GO" id="GO:0005886">
    <property type="term" value="C:plasma membrane"/>
    <property type="evidence" value="ECO:0007669"/>
    <property type="project" value="UniProtKB-SubCell"/>
</dbReference>
<dbReference type="SMART" id="SM00388">
    <property type="entry name" value="HisKA"/>
    <property type="match status" value="1"/>
</dbReference>
<keyword evidence="7 14" id="KW-0812">Transmembrane</keyword>
<dbReference type="EC" id="2.7.13.3" evidence="3"/>
<evidence type="ECO:0000256" key="3">
    <source>
        <dbReference type="ARBA" id="ARBA00012438"/>
    </source>
</evidence>
<dbReference type="Pfam" id="PF00672">
    <property type="entry name" value="HAMP"/>
    <property type="match status" value="1"/>
</dbReference>
<dbReference type="RefSeq" id="WP_053417365.1">
    <property type="nucleotide sequence ID" value="NZ_LILB01000005.1"/>
</dbReference>
<dbReference type="GeneID" id="301136884"/>
<dbReference type="GO" id="GO:0005524">
    <property type="term" value="F:ATP binding"/>
    <property type="evidence" value="ECO:0007669"/>
    <property type="project" value="UniProtKB-KW"/>
</dbReference>
<dbReference type="Gene3D" id="1.10.287.130">
    <property type="match status" value="1"/>
</dbReference>
<keyword evidence="11 14" id="KW-1133">Transmembrane helix</keyword>
<dbReference type="Gene3D" id="3.30.565.10">
    <property type="entry name" value="Histidine kinase-like ATPase, C-terminal domain"/>
    <property type="match status" value="1"/>
</dbReference>
<dbReference type="PATRIC" id="fig|263475.3.peg.3728"/>
<evidence type="ECO:0000256" key="14">
    <source>
        <dbReference type="SAM" id="Phobius"/>
    </source>
</evidence>
<evidence type="ECO:0000313" key="18">
    <source>
        <dbReference type="Proteomes" id="UP000036867"/>
    </source>
</evidence>
<dbReference type="InterPro" id="IPR003661">
    <property type="entry name" value="HisK_dim/P_dom"/>
</dbReference>
<dbReference type="CDD" id="cd06225">
    <property type="entry name" value="HAMP"/>
    <property type="match status" value="1"/>
</dbReference>
<dbReference type="InterPro" id="IPR005467">
    <property type="entry name" value="His_kinase_dom"/>
</dbReference>
<evidence type="ECO:0000256" key="11">
    <source>
        <dbReference type="ARBA" id="ARBA00022989"/>
    </source>
</evidence>
<comment type="catalytic activity">
    <reaction evidence="1">
        <text>ATP + protein L-histidine = ADP + protein N-phospho-L-histidine.</text>
        <dbReference type="EC" id="2.7.13.3"/>
    </reaction>
</comment>
<dbReference type="Gene3D" id="6.10.340.10">
    <property type="match status" value="1"/>
</dbReference>
<dbReference type="InterPro" id="IPR036890">
    <property type="entry name" value="HATPase_C_sf"/>
</dbReference>
<evidence type="ECO:0000256" key="7">
    <source>
        <dbReference type="ARBA" id="ARBA00022692"/>
    </source>
</evidence>
<comment type="subcellular location">
    <subcellularLocation>
        <location evidence="2">Cell membrane</location>
        <topology evidence="2">Multi-pass membrane protein</topology>
    </subcellularLocation>
</comment>
<dbReference type="InterPro" id="IPR036097">
    <property type="entry name" value="HisK_dim/P_sf"/>
</dbReference>
<evidence type="ECO:0000256" key="1">
    <source>
        <dbReference type="ARBA" id="ARBA00000085"/>
    </source>
</evidence>
<evidence type="ECO:0000256" key="6">
    <source>
        <dbReference type="ARBA" id="ARBA00022679"/>
    </source>
</evidence>
<keyword evidence="5" id="KW-0597">Phosphoprotein</keyword>
<dbReference type="PANTHER" id="PTHR42878:SF3">
    <property type="entry name" value="HISTIDINE PROTEIN KINASE SAES"/>
    <property type="match status" value="1"/>
</dbReference>
<gene>
    <name evidence="17" type="ORF">AMD00_12365</name>
</gene>
<dbReference type="InterPro" id="IPR003594">
    <property type="entry name" value="HATPase_dom"/>
</dbReference>
<evidence type="ECO:0000256" key="8">
    <source>
        <dbReference type="ARBA" id="ARBA00022741"/>
    </source>
</evidence>
<evidence type="ECO:0000256" key="2">
    <source>
        <dbReference type="ARBA" id="ARBA00004651"/>
    </source>
</evidence>
<evidence type="ECO:0000259" key="16">
    <source>
        <dbReference type="PROSITE" id="PS50885"/>
    </source>
</evidence>
<keyword evidence="18" id="KW-1185">Reference proteome</keyword>
<dbReference type="OrthoDB" id="9813151at2"/>
<keyword evidence="4" id="KW-1003">Cell membrane</keyword>
<dbReference type="InterPro" id="IPR035965">
    <property type="entry name" value="PAS-like_dom_sf"/>
</dbReference>
<dbReference type="Pfam" id="PF00512">
    <property type="entry name" value="HisKA"/>
    <property type="match status" value="1"/>
</dbReference>
<evidence type="ECO:0000259" key="15">
    <source>
        <dbReference type="PROSITE" id="PS50109"/>
    </source>
</evidence>
<dbReference type="PANTHER" id="PTHR42878">
    <property type="entry name" value="TWO-COMPONENT HISTIDINE KINASE"/>
    <property type="match status" value="1"/>
</dbReference>
<dbReference type="STRING" id="263475.AMD00_12365"/>
<feature type="domain" description="HAMP" evidence="16">
    <location>
        <begin position="198"/>
        <end position="250"/>
    </location>
</feature>
<dbReference type="InterPro" id="IPR003660">
    <property type="entry name" value="HAMP_dom"/>
</dbReference>
<dbReference type="CDD" id="cd00075">
    <property type="entry name" value="HATPase"/>
    <property type="match status" value="1"/>
</dbReference>
<keyword evidence="8" id="KW-0547">Nucleotide-binding</keyword>
<sequence>MNRMWNSVVGKLWVTILLLVSFVLFVFTVLMLEFLSNYHTKQTESSLRQEASTIARIINDRETTDSTKAIISDVLSDETNALIAEKPGKVSFSLQEGLNQEGIKQQILNEKAFDKVFTTNAPVVKEMMLPSTTKKEHMESYIVLAFPINVESELHGAIFIYQSPDAIHRTTEETTKIVFLAAAIALMLTTFFAFFLSTRITSPLRKMREAAFELAKGNFETKVPVLQNDEIGQLATAFNQMGKQLKHHLEVINQEKEQLSSILTSMTDAVITFNRDRTILVSNPPAELLLQKWFINKSANSDKPIPAEIYHMLDHVLDLEEELEVELEIERSYYAISISPLYSGNSVRGAVAVLRDKTEEHRLDKLRSDFIANVSHELRTPIAMLQGYSEAIMDDVVSSEEERKEMIKIIYDESQRMGRLVTDLLDLARMESGHMRLYKDYVPISPVIERITQKFVQVAKEKQVNLTFNTTIEDTLHLEMDEDRIEQVLTNLIDNAIRHTPVTGSVEVIVDRQLSFARIQVKDNGAGIPADDLQYVFERFYKADKARTRGKGGTGLGLAIAKNIVEAHKGRITVESEVDKGTTFTFYLPIEKM</sequence>
<dbReference type="PRINTS" id="PR00344">
    <property type="entry name" value="BCTRLSENSOR"/>
</dbReference>
<dbReference type="SMART" id="SM00304">
    <property type="entry name" value="HAMP"/>
    <property type="match status" value="1"/>
</dbReference>
<name>A0A0M0LDQ1_9BACL</name>
<protein>
    <recommendedName>
        <fullName evidence="3">histidine kinase</fullName>
        <ecNumber evidence="3">2.7.13.3</ecNumber>
    </recommendedName>
</protein>
<dbReference type="EMBL" id="LILB01000005">
    <property type="protein sequence ID" value="KOO49174.1"/>
    <property type="molecule type" value="Genomic_DNA"/>
</dbReference>
<dbReference type="Proteomes" id="UP000036867">
    <property type="component" value="Unassembled WGS sequence"/>
</dbReference>
<evidence type="ECO:0000256" key="12">
    <source>
        <dbReference type="ARBA" id="ARBA00023012"/>
    </source>
</evidence>
<dbReference type="AlphaFoldDB" id="A0A0M0LDQ1"/>
<keyword evidence="6" id="KW-0808">Transferase</keyword>
<dbReference type="Gene3D" id="3.30.450.20">
    <property type="entry name" value="PAS domain"/>
    <property type="match status" value="1"/>
</dbReference>
<dbReference type="GO" id="GO:0007234">
    <property type="term" value="P:osmosensory signaling via phosphorelay pathway"/>
    <property type="evidence" value="ECO:0007669"/>
    <property type="project" value="TreeGrafter"/>
</dbReference>
<dbReference type="FunFam" id="1.10.287.130:FF:000001">
    <property type="entry name" value="Two-component sensor histidine kinase"/>
    <property type="match status" value="1"/>
</dbReference>
<dbReference type="GO" id="GO:0000156">
    <property type="term" value="F:phosphorelay response regulator activity"/>
    <property type="evidence" value="ECO:0007669"/>
    <property type="project" value="TreeGrafter"/>
</dbReference>